<evidence type="ECO:0000259" key="1">
    <source>
        <dbReference type="PROSITE" id="PS51833"/>
    </source>
</evidence>
<dbReference type="OrthoDB" id="9804751at2"/>
<dbReference type="SUPFAM" id="SSF141868">
    <property type="entry name" value="EAL domain-like"/>
    <property type="match status" value="1"/>
</dbReference>
<dbReference type="SMART" id="SM00052">
    <property type="entry name" value="EAL"/>
    <property type="match status" value="1"/>
</dbReference>
<sequence>MTDPAHSRHAPQDLSVRDFHLGRQPILDRNQALFGYQLLFRDAQGGNAYGNVNVGAALSATAAVIAHAGQLGLDKAIGDAQAFIDVDSAVIDGDMFAFLPREKLVLALEDTAHAGAPLFERMAELADHGFRFALGGVREATSRLERLLPLVDFVKIDTREMTAPALLQVTAHVKRAGKLLVAEKVETRPIYDSCRELGFDYFQGYYFARPALISGRKLTPSQLALLELMTLVSSDAENIEIERAVKRDVTLALNLLRLVNTPAVGMRQRIDSVSQALIVLGRRQLQRWLQIMLYADAGERGHSASPLLMLATTRGRLLELLAKRLRPSQRNVADVAFTVGIMSLMDALFGIPMREIVMQIPVIDEVAAALTHRSGFFGELLRLAESIEQMEGGEDLVTPSLKQLAIANDEPVEFEVAAFAWSETVVRYAI</sequence>
<organism evidence="2 3">
    <name type="scientific">Massilia psychrophila</name>
    <dbReference type="NCBI Taxonomy" id="1603353"/>
    <lineage>
        <taxon>Bacteria</taxon>
        <taxon>Pseudomonadati</taxon>
        <taxon>Pseudomonadota</taxon>
        <taxon>Betaproteobacteria</taxon>
        <taxon>Burkholderiales</taxon>
        <taxon>Oxalobacteraceae</taxon>
        <taxon>Telluria group</taxon>
        <taxon>Massilia</taxon>
    </lineage>
</organism>
<protein>
    <submittedName>
        <fullName evidence="2">EAL domain-containing protein</fullName>
    </submittedName>
</protein>
<dbReference type="PANTHER" id="PTHR33525:SF4">
    <property type="entry name" value="CYCLIC DI-GMP PHOSPHODIESTERASE CDGJ"/>
    <property type="match status" value="1"/>
</dbReference>
<proteinExistence type="predicted"/>
<dbReference type="SUPFAM" id="SSF109604">
    <property type="entry name" value="HD-domain/PDEase-like"/>
    <property type="match status" value="1"/>
</dbReference>
<comment type="caution">
    <text evidence="2">The sequence shown here is derived from an EMBL/GenBank/DDBJ whole genome shotgun (WGS) entry which is preliminary data.</text>
</comment>
<dbReference type="AlphaFoldDB" id="A0A2G8T209"/>
<dbReference type="Gene3D" id="1.10.3210.10">
    <property type="entry name" value="Hypothetical protein af1432"/>
    <property type="match status" value="1"/>
</dbReference>
<dbReference type="RefSeq" id="WP_099915671.1">
    <property type="nucleotide sequence ID" value="NZ_BMHS01000006.1"/>
</dbReference>
<feature type="domain" description="HDOD" evidence="1">
    <location>
        <begin position="218"/>
        <end position="410"/>
    </location>
</feature>
<dbReference type="PANTHER" id="PTHR33525">
    <property type="match status" value="1"/>
</dbReference>
<keyword evidence="3" id="KW-1185">Reference proteome</keyword>
<dbReference type="PROSITE" id="PS51833">
    <property type="entry name" value="HDOD"/>
    <property type="match status" value="1"/>
</dbReference>
<evidence type="ECO:0000313" key="3">
    <source>
        <dbReference type="Proteomes" id="UP000228593"/>
    </source>
</evidence>
<dbReference type="InterPro" id="IPR013976">
    <property type="entry name" value="HDOD"/>
</dbReference>
<dbReference type="InterPro" id="IPR052340">
    <property type="entry name" value="RNase_Y/CdgJ"/>
</dbReference>
<name>A0A2G8T209_9BURK</name>
<dbReference type="InterPro" id="IPR035919">
    <property type="entry name" value="EAL_sf"/>
</dbReference>
<accession>A0A2G8T209</accession>
<dbReference type="EMBL" id="PDOB01000011">
    <property type="protein sequence ID" value="PIL40090.1"/>
    <property type="molecule type" value="Genomic_DNA"/>
</dbReference>
<evidence type="ECO:0000313" key="2">
    <source>
        <dbReference type="EMBL" id="PIL40090.1"/>
    </source>
</evidence>
<dbReference type="Pfam" id="PF08668">
    <property type="entry name" value="HDOD"/>
    <property type="match status" value="1"/>
</dbReference>
<gene>
    <name evidence="2" type="ORF">CR103_09065</name>
</gene>
<dbReference type="Gene3D" id="3.20.20.450">
    <property type="entry name" value="EAL domain"/>
    <property type="match status" value="1"/>
</dbReference>
<dbReference type="Proteomes" id="UP000228593">
    <property type="component" value="Unassembled WGS sequence"/>
</dbReference>
<reference evidence="2 3" key="1">
    <citation type="submission" date="2017-10" db="EMBL/GenBank/DDBJ databases">
        <title>Massilia psychrophilum sp. nov., a novel purple-pigmented bacterium isolated from Tianshan glacier, Xinjiang Municipality, China.</title>
        <authorList>
            <person name="Wang H."/>
        </authorList>
    </citation>
    <scope>NUCLEOTIDE SEQUENCE [LARGE SCALE GENOMIC DNA]</scope>
    <source>
        <strain evidence="2 3">JCM 30813</strain>
    </source>
</reference>
<dbReference type="PIRSF" id="PIRSF003180">
    <property type="entry name" value="DiGMPpdiest_YuxH"/>
    <property type="match status" value="1"/>
</dbReference>
<dbReference type="Pfam" id="PF00563">
    <property type="entry name" value="EAL"/>
    <property type="match status" value="1"/>
</dbReference>
<dbReference type="InterPro" id="IPR001633">
    <property type="entry name" value="EAL_dom"/>
</dbReference>
<dbReference type="InterPro" id="IPR014408">
    <property type="entry name" value="dGMP_Pdiesterase_EAL/HD-GYP"/>
</dbReference>